<dbReference type="Pfam" id="PF09361">
    <property type="entry name" value="Phasin_2"/>
    <property type="match status" value="1"/>
</dbReference>
<proteinExistence type="predicted"/>
<dbReference type="NCBIfam" id="TIGR01841">
    <property type="entry name" value="phasin"/>
    <property type="match status" value="1"/>
</dbReference>
<name>A2SLX0_METPP</name>
<dbReference type="HOGENOM" id="CLU_112006_1_0_4"/>
<keyword evidence="3" id="KW-1185">Reference proteome</keyword>
<dbReference type="RefSeq" id="WP_011831179.1">
    <property type="nucleotide sequence ID" value="NC_008825.1"/>
</dbReference>
<dbReference type="eggNOG" id="COG5490">
    <property type="taxonomic scope" value="Bacteria"/>
</dbReference>
<dbReference type="STRING" id="420662.Mpe_A3606"/>
<protein>
    <recommendedName>
        <fullName evidence="1">Phasin domain-containing protein</fullName>
    </recommendedName>
</protein>
<dbReference type="KEGG" id="mpt:Mpe_A3606"/>
<evidence type="ECO:0000313" key="3">
    <source>
        <dbReference type="Proteomes" id="UP000000366"/>
    </source>
</evidence>
<gene>
    <name evidence="2" type="ordered locus">Mpe_A3606</name>
</gene>
<organism evidence="2 3">
    <name type="scientific">Methylibium petroleiphilum (strain ATCC BAA-1232 / LMG 22953 / PM1)</name>
    <dbReference type="NCBI Taxonomy" id="420662"/>
    <lineage>
        <taxon>Bacteria</taxon>
        <taxon>Pseudomonadati</taxon>
        <taxon>Pseudomonadota</taxon>
        <taxon>Betaproteobacteria</taxon>
        <taxon>Burkholderiales</taxon>
        <taxon>Sphaerotilaceae</taxon>
        <taxon>Methylibium</taxon>
    </lineage>
</organism>
<evidence type="ECO:0000313" key="2">
    <source>
        <dbReference type="EMBL" id="ABM96559.1"/>
    </source>
</evidence>
<accession>A2SLX0</accession>
<feature type="domain" description="Phasin" evidence="1">
    <location>
        <begin position="5"/>
        <end position="103"/>
    </location>
</feature>
<dbReference type="AlphaFoldDB" id="A2SLX0"/>
<dbReference type="Proteomes" id="UP000000366">
    <property type="component" value="Chromosome"/>
</dbReference>
<sequence>MLNTEQFAATNKANFEAMMGLTAKAFQGVEQLTALNLQVAKAGLDEAAETGRAALSAKDPQALLALQAAPLQAAAEKATAYGKQVYGIVAGIKADVEKLAAEQAAAAQSSFVALVESAGKNAPEGAVNGIALFKSSLATMNNAFDGLQKAGRQAAETAEANYAAVTGSVIKAAKTKRG</sequence>
<dbReference type="InterPro" id="IPR018968">
    <property type="entry name" value="Phasin"/>
</dbReference>
<reference evidence="2 3" key="1">
    <citation type="journal article" date="2007" name="J. Bacteriol.">
        <title>Whole-genome analysis of the methyl tert-butyl ether-degrading beta-proteobacterium Methylibium petroleiphilum PM1.</title>
        <authorList>
            <person name="Kane S.R."/>
            <person name="Chakicherla A.Y."/>
            <person name="Chain P.S.G."/>
            <person name="Schmidt R."/>
            <person name="Shin M.W."/>
            <person name="Legler T.C."/>
            <person name="Scow K.M."/>
            <person name="Larimer F.W."/>
            <person name="Lucas S.M."/>
            <person name="Richardson P.M."/>
            <person name="Hristova K.R."/>
        </authorList>
    </citation>
    <scope>NUCLEOTIDE SEQUENCE [LARGE SCALE GENOMIC DNA]</scope>
    <source>
        <strain evidence="3">ATCC BAA-1232 / LMG 22953 / PM1</strain>
    </source>
</reference>
<dbReference type="EMBL" id="CP000555">
    <property type="protein sequence ID" value="ABM96559.1"/>
    <property type="molecule type" value="Genomic_DNA"/>
</dbReference>
<dbReference type="InterPro" id="IPR010127">
    <property type="entry name" value="Phasin_subfam-1"/>
</dbReference>
<evidence type="ECO:0000259" key="1">
    <source>
        <dbReference type="Pfam" id="PF09361"/>
    </source>
</evidence>